<evidence type="ECO:0000313" key="2">
    <source>
        <dbReference type="Proteomes" id="UP000008367"/>
    </source>
</evidence>
<organism evidence="1 2">
    <name type="scientific">Vibrio harveyi</name>
    <name type="common">Beneckea harveyi</name>
    <dbReference type="NCBI Taxonomy" id="669"/>
    <lineage>
        <taxon>Bacteria</taxon>
        <taxon>Pseudomonadati</taxon>
        <taxon>Pseudomonadota</taxon>
        <taxon>Gammaproteobacteria</taxon>
        <taxon>Vibrionales</taxon>
        <taxon>Vibrionaceae</taxon>
        <taxon>Vibrio</taxon>
    </lineage>
</organism>
<protein>
    <submittedName>
        <fullName evidence="1">Bacterial regulatory s, lacI family protein</fullName>
    </submittedName>
</protein>
<accession>A0A454CT08</accession>
<evidence type="ECO:0000313" key="1">
    <source>
        <dbReference type="EMBL" id="EKM29547.1"/>
    </source>
</evidence>
<dbReference type="EMBL" id="AJSR01002042">
    <property type="protein sequence ID" value="EKM29547.1"/>
    <property type="molecule type" value="Genomic_DNA"/>
</dbReference>
<feature type="non-terminal residue" evidence="1">
    <location>
        <position position="1"/>
    </location>
</feature>
<reference evidence="1 2" key="1">
    <citation type="submission" date="2012-10" db="EMBL/GenBank/DDBJ databases">
        <title>Genome sequence of Vibrio Cholerae HENC-02.</title>
        <authorList>
            <person name="Eppinger M."/>
            <person name="Hasan N.A."/>
            <person name="Sengamalay N."/>
            <person name="Hine E."/>
            <person name="Su Q."/>
            <person name="Daugherty S.C."/>
            <person name="Young S."/>
            <person name="Sadzewicz L."/>
            <person name="Tallon L."/>
            <person name="Cebula T.A."/>
            <person name="Ravel J."/>
            <person name="Colwell R.R."/>
        </authorList>
    </citation>
    <scope>NUCLEOTIDE SEQUENCE [LARGE SCALE GENOMIC DNA]</scope>
    <source>
        <strain evidence="1 2">HENC-02</strain>
    </source>
</reference>
<dbReference type="Proteomes" id="UP000008367">
    <property type="component" value="Unassembled WGS sequence"/>
</dbReference>
<sequence length="10" mass="1152">LPSRLHSDPM</sequence>
<comment type="caution">
    <text evidence="1">The sequence shown here is derived from an EMBL/GenBank/DDBJ whole genome shotgun (WGS) entry which is preliminary data.</text>
</comment>
<proteinExistence type="predicted"/>
<gene>
    <name evidence="1" type="ORF">VCHENC02_4648B</name>
</gene>
<name>A0A454CT08_VIBHA</name>